<feature type="signal peptide" evidence="2">
    <location>
        <begin position="1"/>
        <end position="19"/>
    </location>
</feature>
<accession>A0AAD8XKV6</accession>
<gene>
    <name evidence="3" type="ORF">BDZ83DRAFT_48370</name>
</gene>
<comment type="caution">
    <text evidence="3">The sequence shown here is derived from an EMBL/GenBank/DDBJ whole genome shotgun (WGS) entry which is preliminary data.</text>
</comment>
<feature type="chain" id="PRO_5042294770" evidence="2">
    <location>
        <begin position="20"/>
        <end position="74"/>
    </location>
</feature>
<keyword evidence="1" id="KW-0472">Membrane</keyword>
<dbReference type="RefSeq" id="XP_060369300.1">
    <property type="nucleotide sequence ID" value="XM_060503282.1"/>
</dbReference>
<proteinExistence type="predicted"/>
<reference evidence="3" key="1">
    <citation type="submission" date="2021-12" db="EMBL/GenBank/DDBJ databases">
        <title>Comparative genomics, transcriptomics and evolutionary studies reveal genomic signatures of adaptation to plant cell wall in hemibiotrophic fungi.</title>
        <authorList>
            <consortium name="DOE Joint Genome Institute"/>
            <person name="Baroncelli R."/>
            <person name="Diaz J.F."/>
            <person name="Benocci T."/>
            <person name="Peng M."/>
            <person name="Battaglia E."/>
            <person name="Haridas S."/>
            <person name="Andreopoulos W."/>
            <person name="Labutti K."/>
            <person name="Pangilinan J."/>
            <person name="Floch G.L."/>
            <person name="Makela M.R."/>
            <person name="Henrissat B."/>
            <person name="Grigoriev I.V."/>
            <person name="Crouch J.A."/>
            <person name="De Vries R.P."/>
            <person name="Sukno S.A."/>
            <person name="Thon M.R."/>
        </authorList>
    </citation>
    <scope>NUCLEOTIDE SEQUENCE</scope>
    <source>
        <strain evidence="3">CBS 112980</strain>
    </source>
</reference>
<feature type="transmembrane region" description="Helical" evidence="1">
    <location>
        <begin position="31"/>
        <end position="51"/>
    </location>
</feature>
<keyword evidence="1" id="KW-0812">Transmembrane</keyword>
<dbReference type="Proteomes" id="UP001244207">
    <property type="component" value="Unassembled WGS sequence"/>
</dbReference>
<sequence length="74" mass="8459">MACLMFLHFISSFLHFTHLAAHKDAIKPLPLSFYAPFFFLSYFPFVMALLASSTRNMKGIITLSEILVSQRSMI</sequence>
<dbReference type="GeneID" id="85387181"/>
<dbReference type="AlphaFoldDB" id="A0AAD8XKV6"/>
<evidence type="ECO:0000256" key="1">
    <source>
        <dbReference type="SAM" id="Phobius"/>
    </source>
</evidence>
<evidence type="ECO:0000256" key="2">
    <source>
        <dbReference type="SAM" id="SignalP"/>
    </source>
</evidence>
<keyword evidence="4" id="KW-1185">Reference proteome</keyword>
<keyword evidence="1" id="KW-1133">Transmembrane helix</keyword>
<evidence type="ECO:0000313" key="4">
    <source>
        <dbReference type="Proteomes" id="UP001244207"/>
    </source>
</evidence>
<name>A0AAD8XKV6_GLOAC</name>
<evidence type="ECO:0000313" key="3">
    <source>
        <dbReference type="EMBL" id="KAK1729245.1"/>
    </source>
</evidence>
<dbReference type="EMBL" id="JAHMHS010000012">
    <property type="protein sequence ID" value="KAK1729245.1"/>
    <property type="molecule type" value="Genomic_DNA"/>
</dbReference>
<organism evidence="3 4">
    <name type="scientific">Glomerella acutata</name>
    <name type="common">Colletotrichum acutatum</name>
    <dbReference type="NCBI Taxonomy" id="27357"/>
    <lineage>
        <taxon>Eukaryota</taxon>
        <taxon>Fungi</taxon>
        <taxon>Dikarya</taxon>
        <taxon>Ascomycota</taxon>
        <taxon>Pezizomycotina</taxon>
        <taxon>Sordariomycetes</taxon>
        <taxon>Hypocreomycetidae</taxon>
        <taxon>Glomerellales</taxon>
        <taxon>Glomerellaceae</taxon>
        <taxon>Colletotrichum</taxon>
        <taxon>Colletotrichum acutatum species complex</taxon>
    </lineage>
</organism>
<protein>
    <submittedName>
        <fullName evidence="3">Uncharacterized protein</fullName>
    </submittedName>
</protein>
<keyword evidence="2" id="KW-0732">Signal</keyword>